<organism evidence="1 2">
    <name type="scientific">Streptomyces phage Jay2Jay</name>
    <dbReference type="NCBI Taxonomy" id="1556290"/>
    <lineage>
        <taxon>Viruses</taxon>
        <taxon>Duplodnaviria</taxon>
        <taxon>Heunggongvirae</taxon>
        <taxon>Uroviricota</taxon>
        <taxon>Caudoviricetes</taxon>
        <taxon>Stanwilliamsviridae</taxon>
        <taxon>Boydwoodruffvirinae</taxon>
        <taxon>Samistivirus</taxon>
        <taxon>Samistivirus jay2jay</taxon>
    </lineage>
</organism>
<reference evidence="1 2" key="1">
    <citation type="submission" date="2014-09" db="EMBL/GenBank/DDBJ databases">
        <authorList>
            <person name="Gicewicz E.A."/>
            <person name="Hiryak K.M."/>
            <person name="Horoschock A.N."/>
            <person name="Kneeream E.R."/>
            <person name="Luchetta J."/>
            <person name="Mikolon A.R."/>
            <person name="Smith S.N."/>
            <person name="Svintozelskiy S."/>
            <person name="Yucha M.L."/>
            <person name="Manna D.P."/>
            <person name="Pidcock K.A."/>
            <person name="Laing C.E."/>
            <person name="Schaff J.E."/>
            <person name="Dashiell C.L."/>
            <person name="Macialek J.A."/>
            <person name="Anders K.R."/>
            <person name="Braun M.A."/>
            <person name="Delesalle V.A."/>
            <person name="Hughes L.E."/>
            <person name="Ware V.C."/>
            <person name="Bradley K.W."/>
            <person name="Barker L.P."/>
            <person name="Asai D.J."/>
            <person name="Bowman C.A."/>
            <person name="Russell D.A."/>
            <person name="Pope W.H."/>
            <person name="Jacobs-Sera D."/>
            <person name="Hendrix R.W."/>
            <person name="Hatfull G.F."/>
        </authorList>
    </citation>
    <scope>NUCLEOTIDE SEQUENCE [LARGE SCALE GENOMIC DNA]</scope>
</reference>
<keyword evidence="2" id="KW-1185">Reference proteome</keyword>
<accession>A0A0A0RMD0</accession>
<gene>
    <name evidence="1" type="primary">221</name>
    <name evidence="1" type="ORF">PBI_JAY2JAY_221</name>
</gene>
<dbReference type="GeneID" id="26796950"/>
<evidence type="ECO:0000313" key="1">
    <source>
        <dbReference type="EMBL" id="AIW02675.1"/>
    </source>
</evidence>
<protein>
    <submittedName>
        <fullName evidence="1">Uncharacterized protein</fullName>
    </submittedName>
</protein>
<sequence length="79" mass="9118">MSDMKQYAVMVRVEFTWENEYGDERKTWATNIGNYGSNDPDSLPEWIAANHITCEPPGPEKVKRVLFSEISCYTITEVK</sequence>
<dbReference type="Proteomes" id="UP000030200">
    <property type="component" value="Segment"/>
</dbReference>
<dbReference type="OrthoDB" id="21996at10239"/>
<name>A0A0A0RMD0_9CAUD</name>
<dbReference type="RefSeq" id="YP_009225902.1">
    <property type="nucleotide sequence ID" value="NC_029098.1"/>
</dbReference>
<proteinExistence type="predicted"/>
<evidence type="ECO:0000313" key="2">
    <source>
        <dbReference type="Proteomes" id="UP000030200"/>
    </source>
</evidence>
<dbReference type="EMBL" id="KM652554">
    <property type="protein sequence ID" value="AIW02675.1"/>
    <property type="molecule type" value="Genomic_DNA"/>
</dbReference>
<dbReference type="KEGG" id="vg:26796950"/>